<evidence type="ECO:0000313" key="3">
    <source>
        <dbReference type="EMBL" id="ROV95709.1"/>
    </source>
</evidence>
<dbReference type="AlphaFoldDB" id="A0A423VXA5"/>
<feature type="transmembrane region" description="Helical" evidence="1">
    <location>
        <begin position="15"/>
        <end position="33"/>
    </location>
</feature>
<keyword evidence="1" id="KW-0472">Membrane</keyword>
<evidence type="ECO:0000256" key="1">
    <source>
        <dbReference type="SAM" id="Phobius"/>
    </source>
</evidence>
<comment type="caution">
    <text evidence="3">The sequence shown here is derived from an EMBL/GenBank/DDBJ whole genome shotgun (WGS) entry which is preliminary data.</text>
</comment>
<dbReference type="InterPro" id="IPR006598">
    <property type="entry name" value="CAP10"/>
</dbReference>
<evidence type="ECO:0000313" key="4">
    <source>
        <dbReference type="Proteomes" id="UP000283895"/>
    </source>
</evidence>
<dbReference type="Proteomes" id="UP000283895">
    <property type="component" value="Unassembled WGS sequence"/>
</dbReference>
<dbReference type="PANTHER" id="PTHR12203">
    <property type="entry name" value="KDEL LYS-ASP-GLU-LEU CONTAINING - RELATED"/>
    <property type="match status" value="1"/>
</dbReference>
<dbReference type="OrthoDB" id="202415at2759"/>
<reference evidence="3 4" key="1">
    <citation type="submission" date="2015-09" db="EMBL/GenBank/DDBJ databases">
        <title>Host preference determinants of Valsa canker pathogens revealed by comparative genomics.</title>
        <authorList>
            <person name="Yin Z."/>
            <person name="Huang L."/>
        </authorList>
    </citation>
    <scope>NUCLEOTIDE SEQUENCE [LARGE SCALE GENOMIC DNA]</scope>
    <source>
        <strain evidence="3 4">03-1</strain>
    </source>
</reference>
<sequence>MIGEKPIISRQKRRTCYMVCCIGLVLTIYRLFLAGQVPFKVENGIYTSTSQSVNRGPHSSELLNNLSLTTSQCEAAFPGLTWVIDDVVSQGPFTLNPTTAPVLGQIKSGQLHILKVQQKSVLSAEMLNSRTASLHQIHRAILTAPPSEPAPDMVFTLNFQDQPFGTAWAYSRQADPNSRPGANDGNTNARTFLMPHFSFWAWKLPFVGSMPRATAAIHEIETKLYPTFASKIPKAIWRGTTWFNSIHNPRLRANLLAATKDKPWADVEALTWDGTKDAKGERTASNSLPIEDFCKYKYVLHTEGVTYSGRFQFLQMCASVVLTPPIDWVQHTTHLVRPLFSNTLPGLEGTWQPGAATQRAWPVRYAPGEANLVFVKPDWSDLEDVIMWLENHPDVAEGIARRQRDMFAGGGYFSPAAEVCYWRALIKGWNEAVRVDEGDLGGIGDSQTFEAFVLTNGD</sequence>
<dbReference type="Pfam" id="PF05686">
    <property type="entry name" value="Glyco_transf_90"/>
    <property type="match status" value="1"/>
</dbReference>
<organism evidence="3 4">
    <name type="scientific">Cytospora schulzeri</name>
    <dbReference type="NCBI Taxonomy" id="448051"/>
    <lineage>
        <taxon>Eukaryota</taxon>
        <taxon>Fungi</taxon>
        <taxon>Dikarya</taxon>
        <taxon>Ascomycota</taxon>
        <taxon>Pezizomycotina</taxon>
        <taxon>Sordariomycetes</taxon>
        <taxon>Sordariomycetidae</taxon>
        <taxon>Diaporthales</taxon>
        <taxon>Cytosporaceae</taxon>
        <taxon>Cytospora</taxon>
    </lineage>
</organism>
<protein>
    <recommendedName>
        <fullName evidence="2">Glycosyl transferase CAP10 domain-containing protein</fullName>
    </recommendedName>
</protein>
<keyword evidence="1" id="KW-0812">Transmembrane</keyword>
<keyword evidence="1" id="KW-1133">Transmembrane helix</keyword>
<gene>
    <name evidence="3" type="ORF">VMCG_07585</name>
</gene>
<dbReference type="EMBL" id="LKEA01000035">
    <property type="protein sequence ID" value="ROV95709.1"/>
    <property type="molecule type" value="Genomic_DNA"/>
</dbReference>
<feature type="domain" description="Glycosyl transferase CAP10" evidence="2">
    <location>
        <begin position="149"/>
        <end position="436"/>
    </location>
</feature>
<dbReference type="InterPro" id="IPR051091">
    <property type="entry name" value="O-Glucosyltr/Glycosyltrsf_90"/>
</dbReference>
<accession>A0A423VXA5</accession>
<keyword evidence="4" id="KW-1185">Reference proteome</keyword>
<dbReference type="SMART" id="SM00672">
    <property type="entry name" value="CAP10"/>
    <property type="match status" value="1"/>
</dbReference>
<proteinExistence type="predicted"/>
<evidence type="ECO:0000259" key="2">
    <source>
        <dbReference type="SMART" id="SM00672"/>
    </source>
</evidence>
<dbReference type="PANTHER" id="PTHR12203:SF63">
    <property type="entry name" value="GLYCOSYL TRANSFERASE CAP10 DOMAIN-CONTAINING PROTEIN"/>
    <property type="match status" value="1"/>
</dbReference>
<name>A0A423VXA5_9PEZI</name>